<accession>A0A177CCU3</accession>
<dbReference type="OrthoDB" id="4500473at2759"/>
<dbReference type="Proteomes" id="UP000077069">
    <property type="component" value="Unassembled WGS sequence"/>
</dbReference>
<name>A0A177CCU3_9PLEO</name>
<sequence>MDTGGLQVSSDIRAVEHCMHQQRVGNILHTLGPCTEHGQFLSVGVDATVFGITVEAGLELEVKVSERSVAYRGSTNRIVFAYRVVRIKLKRDGEVKYRYKSGGKYAEVDENSGEEEKWVV</sequence>
<organism evidence="1 2">
    <name type="scientific">Paraphaeosphaeria sporulosa</name>
    <dbReference type="NCBI Taxonomy" id="1460663"/>
    <lineage>
        <taxon>Eukaryota</taxon>
        <taxon>Fungi</taxon>
        <taxon>Dikarya</taxon>
        <taxon>Ascomycota</taxon>
        <taxon>Pezizomycotina</taxon>
        <taxon>Dothideomycetes</taxon>
        <taxon>Pleosporomycetidae</taxon>
        <taxon>Pleosporales</taxon>
        <taxon>Massarineae</taxon>
        <taxon>Didymosphaeriaceae</taxon>
        <taxon>Paraphaeosphaeria</taxon>
    </lineage>
</organism>
<dbReference type="RefSeq" id="XP_018035839.1">
    <property type="nucleotide sequence ID" value="XM_018180165.1"/>
</dbReference>
<keyword evidence="2" id="KW-1185">Reference proteome</keyword>
<evidence type="ECO:0000313" key="2">
    <source>
        <dbReference type="Proteomes" id="UP000077069"/>
    </source>
</evidence>
<evidence type="ECO:0000313" key="1">
    <source>
        <dbReference type="EMBL" id="OAG05474.1"/>
    </source>
</evidence>
<dbReference type="InParanoid" id="A0A177CCU3"/>
<dbReference type="EMBL" id="KV441552">
    <property type="protein sequence ID" value="OAG05474.1"/>
    <property type="molecule type" value="Genomic_DNA"/>
</dbReference>
<dbReference type="AlphaFoldDB" id="A0A177CCU3"/>
<reference evidence="1 2" key="1">
    <citation type="submission" date="2016-05" db="EMBL/GenBank/DDBJ databases">
        <title>Comparative analysis of secretome profiles of manganese(II)-oxidizing ascomycete fungi.</title>
        <authorList>
            <consortium name="DOE Joint Genome Institute"/>
            <person name="Zeiner C.A."/>
            <person name="Purvine S.O."/>
            <person name="Zink E.M."/>
            <person name="Wu S."/>
            <person name="Pasa-Tolic L."/>
            <person name="Chaput D.L."/>
            <person name="Haridas S."/>
            <person name="Grigoriev I.V."/>
            <person name="Santelli C.M."/>
            <person name="Hansel C.M."/>
        </authorList>
    </citation>
    <scope>NUCLEOTIDE SEQUENCE [LARGE SCALE GENOMIC DNA]</scope>
    <source>
        <strain evidence="1 2">AP3s5-JAC2a</strain>
    </source>
</reference>
<dbReference type="GeneID" id="28763651"/>
<protein>
    <submittedName>
        <fullName evidence="1">Uncharacterized protein</fullName>
    </submittedName>
</protein>
<proteinExistence type="predicted"/>
<gene>
    <name evidence="1" type="ORF">CC84DRAFT_1175637</name>
</gene>